<gene>
    <name evidence="1" type="ORF">A3C61_01695</name>
</gene>
<protein>
    <submittedName>
        <fullName evidence="1">Uncharacterized protein</fullName>
    </submittedName>
</protein>
<dbReference type="EMBL" id="MGJO01000018">
    <property type="protein sequence ID" value="OGN09612.1"/>
    <property type="molecule type" value="Genomic_DNA"/>
</dbReference>
<accession>A0A1F8F8X1</accession>
<organism evidence="1 2">
    <name type="scientific">Candidatus Yanofskybacteria bacterium RIFCSPHIGHO2_02_FULL_39_10</name>
    <dbReference type="NCBI Taxonomy" id="1802674"/>
    <lineage>
        <taxon>Bacteria</taxon>
        <taxon>Candidatus Yanofskyibacteriota</taxon>
    </lineage>
</organism>
<comment type="caution">
    <text evidence="1">The sequence shown here is derived from an EMBL/GenBank/DDBJ whole genome shotgun (WGS) entry which is preliminary data.</text>
</comment>
<dbReference type="Proteomes" id="UP000178908">
    <property type="component" value="Unassembled WGS sequence"/>
</dbReference>
<evidence type="ECO:0000313" key="1">
    <source>
        <dbReference type="EMBL" id="OGN09612.1"/>
    </source>
</evidence>
<proteinExistence type="predicted"/>
<reference evidence="1 2" key="1">
    <citation type="journal article" date="2016" name="Nat. Commun.">
        <title>Thousands of microbial genomes shed light on interconnected biogeochemical processes in an aquifer system.</title>
        <authorList>
            <person name="Anantharaman K."/>
            <person name="Brown C.T."/>
            <person name="Hug L.A."/>
            <person name="Sharon I."/>
            <person name="Castelle C.J."/>
            <person name="Probst A.J."/>
            <person name="Thomas B.C."/>
            <person name="Singh A."/>
            <person name="Wilkins M.J."/>
            <person name="Karaoz U."/>
            <person name="Brodie E.L."/>
            <person name="Williams K.H."/>
            <person name="Hubbard S.S."/>
            <person name="Banfield J.F."/>
        </authorList>
    </citation>
    <scope>NUCLEOTIDE SEQUENCE [LARGE SCALE GENOMIC DNA]</scope>
</reference>
<name>A0A1F8F8X1_9BACT</name>
<evidence type="ECO:0000313" key="2">
    <source>
        <dbReference type="Proteomes" id="UP000178908"/>
    </source>
</evidence>
<dbReference type="AlphaFoldDB" id="A0A1F8F8X1"/>
<sequence length="93" mass="11091">MSIKEFTLEQFKLACISDDVLTDNQVWALMQNVVLESEEDLREFSAILHRYRPNLEKRFSSRFTVDQGRIYEEIIPGVQMHRRDLEDSRDIDI</sequence>